<evidence type="ECO:0000256" key="1">
    <source>
        <dbReference type="SAM" id="Phobius"/>
    </source>
</evidence>
<keyword evidence="1" id="KW-0812">Transmembrane</keyword>
<name>A0A1B0FFD4_GLOMM</name>
<dbReference type="Proteomes" id="UP000092444">
    <property type="component" value="Unassembled WGS sequence"/>
</dbReference>
<feature type="transmembrane region" description="Helical" evidence="1">
    <location>
        <begin position="58"/>
        <end position="77"/>
    </location>
</feature>
<accession>A0A1B0FFD4</accession>
<dbReference type="AlphaFoldDB" id="A0A1B0FFD4"/>
<sequence length="114" mass="12786">MLELCLITQILNGLFLAVHYTPAEPLFRSRLNYICRGVNSADEGFIYYGSYLFTRTRLIGVVVLFLGIAAAFIGYVLPNIFSTNYILIIPYLIGDPDHFISPKSIVTAPHIQSE</sequence>
<dbReference type="InterPro" id="IPR016174">
    <property type="entry name" value="Di-haem_cyt_TM"/>
</dbReference>
<dbReference type="GO" id="GO:0022904">
    <property type="term" value="P:respiratory electron transport chain"/>
    <property type="evidence" value="ECO:0007669"/>
    <property type="project" value="InterPro"/>
</dbReference>
<evidence type="ECO:0000313" key="3">
    <source>
        <dbReference type="Proteomes" id="UP000092444"/>
    </source>
</evidence>
<protein>
    <submittedName>
        <fullName evidence="2">Uncharacterized protein</fullName>
    </submittedName>
</protein>
<dbReference type="EnsemblMetazoa" id="GMOY002312-RA">
    <property type="protein sequence ID" value="GMOY002312-PA"/>
    <property type="gene ID" value="GMOY002312"/>
</dbReference>
<keyword evidence="3" id="KW-1185">Reference proteome</keyword>
<evidence type="ECO:0000313" key="2">
    <source>
        <dbReference type="EnsemblMetazoa" id="GMOY002312-PA"/>
    </source>
</evidence>
<dbReference type="GO" id="GO:0016020">
    <property type="term" value="C:membrane"/>
    <property type="evidence" value="ECO:0007669"/>
    <property type="project" value="InterPro"/>
</dbReference>
<dbReference type="VEuPathDB" id="VectorBase:GMOY002312"/>
<dbReference type="EMBL" id="CCAG010014099">
    <property type="status" value="NOT_ANNOTATED_CDS"/>
    <property type="molecule type" value="Genomic_DNA"/>
</dbReference>
<keyword evidence="1" id="KW-1133">Transmembrane helix</keyword>
<reference evidence="2" key="1">
    <citation type="submission" date="2020-05" db="UniProtKB">
        <authorList>
            <consortium name="EnsemblMetazoa"/>
        </authorList>
    </citation>
    <scope>IDENTIFICATION</scope>
    <source>
        <strain evidence="2">Yale</strain>
    </source>
</reference>
<proteinExistence type="predicted"/>
<keyword evidence="1" id="KW-0472">Membrane</keyword>
<organism evidence="2 3">
    <name type="scientific">Glossina morsitans morsitans</name>
    <name type="common">Savannah tsetse fly</name>
    <dbReference type="NCBI Taxonomy" id="37546"/>
    <lineage>
        <taxon>Eukaryota</taxon>
        <taxon>Metazoa</taxon>
        <taxon>Ecdysozoa</taxon>
        <taxon>Arthropoda</taxon>
        <taxon>Hexapoda</taxon>
        <taxon>Insecta</taxon>
        <taxon>Pterygota</taxon>
        <taxon>Neoptera</taxon>
        <taxon>Endopterygota</taxon>
        <taxon>Diptera</taxon>
        <taxon>Brachycera</taxon>
        <taxon>Muscomorpha</taxon>
        <taxon>Hippoboscoidea</taxon>
        <taxon>Glossinidae</taxon>
        <taxon>Glossina</taxon>
    </lineage>
</organism>
<dbReference type="STRING" id="37546.A0A1B0FFD4"/>
<dbReference type="SUPFAM" id="SSF81342">
    <property type="entry name" value="Transmembrane di-heme cytochromes"/>
    <property type="match status" value="1"/>
</dbReference>